<dbReference type="RefSeq" id="WP_058506252.1">
    <property type="nucleotide sequence ID" value="NZ_CAAAIK010000042.1"/>
</dbReference>
<dbReference type="PATRIC" id="fig|45073.5.peg.120"/>
<dbReference type="OrthoDB" id="9875000at2"/>
<name>A0A0W0Y6Z8_9GAMM</name>
<gene>
    <name evidence="1" type="ORF">Lqui_0114</name>
</gene>
<protein>
    <submittedName>
        <fullName evidence="1">Uncharacterized protein</fullName>
    </submittedName>
</protein>
<organism evidence="1 2">
    <name type="scientific">Legionella quinlivanii</name>
    <dbReference type="NCBI Taxonomy" id="45073"/>
    <lineage>
        <taxon>Bacteria</taxon>
        <taxon>Pseudomonadati</taxon>
        <taxon>Pseudomonadota</taxon>
        <taxon>Gammaproteobacteria</taxon>
        <taxon>Legionellales</taxon>
        <taxon>Legionellaceae</taxon>
        <taxon>Legionella</taxon>
    </lineage>
</organism>
<evidence type="ECO:0000313" key="2">
    <source>
        <dbReference type="Proteomes" id="UP000054618"/>
    </source>
</evidence>
<sequence>MVKEVKKKLSSDEMNSIIGNTLPDAQKRAVFQAASHYFLDKDEVRITLDFFNVINQIIPNLAESDLINQCDIQRKAILFVEEAKASDYPAVLNILKQHSVQLCLKPQLLFSILQKAASFPSEFDFKLMDFYLGHWANSGLQFSELYEQFRKMDKASLLENSRWIFSFIQHIVDRKAFAPEEIYRLLARYNDLLSQDNGQEQAKQILHLLQSGFKTNHKSVEYILWSNIADYFTRINPALHDKAAAVVTNFIHLISDTQGNPGLCFQGLVNQDVFNFSNQEIREFRIVLMNALTQRIFHTQELKSELLFFWNESRNDCLLKDCFAAYACGVETALQSPSITANDQKQVLLSIARELQSIGEKNPRVSENTHRVRQLHGHLQQAIKGYEARWFKSDVRNNEVCQLKANVDSCFKGDTDSSHYSAILKLIRDAKKKAMADDEVINTSGSRWYELFKHNGKGYSRYYQTLNQMHDMVLAAWGSDNQAINELNHYYNYIEEDITETIKLLSTSIKHWLEKDKTYQAFKTDNSKRSFFYSENRYRQLGACDQFTVEYESGSIKGVSEALLKIENALPPYIKNLVNELKQSLDVYQRDKPDFEILPSI</sequence>
<evidence type="ECO:0000313" key="1">
    <source>
        <dbReference type="EMBL" id="KTD52661.1"/>
    </source>
</evidence>
<dbReference type="AlphaFoldDB" id="A0A0W0Y6Z8"/>
<comment type="caution">
    <text evidence="1">The sequence shown here is derived from an EMBL/GenBank/DDBJ whole genome shotgun (WGS) entry which is preliminary data.</text>
</comment>
<keyword evidence="2" id="KW-1185">Reference proteome</keyword>
<dbReference type="EMBL" id="LNYS01000002">
    <property type="protein sequence ID" value="KTD52661.1"/>
    <property type="molecule type" value="Genomic_DNA"/>
</dbReference>
<accession>A0A0W0Y6Z8</accession>
<dbReference type="STRING" id="45073.Lqui_0114"/>
<proteinExistence type="predicted"/>
<dbReference type="Proteomes" id="UP000054618">
    <property type="component" value="Unassembled WGS sequence"/>
</dbReference>
<reference evidence="1 2" key="1">
    <citation type="submission" date="2015-11" db="EMBL/GenBank/DDBJ databases">
        <title>Genomic analysis of 38 Legionella species identifies large and diverse effector repertoires.</title>
        <authorList>
            <person name="Burstein D."/>
            <person name="Amaro F."/>
            <person name="Zusman T."/>
            <person name="Lifshitz Z."/>
            <person name="Cohen O."/>
            <person name="Gilbert J.A."/>
            <person name="Pupko T."/>
            <person name="Shuman H.A."/>
            <person name="Segal G."/>
        </authorList>
    </citation>
    <scope>NUCLEOTIDE SEQUENCE [LARGE SCALE GENOMIC DNA]</scope>
    <source>
        <strain evidence="1 2">CDC#1442-AUS-E</strain>
    </source>
</reference>